<dbReference type="Gene3D" id="3.80.10.10">
    <property type="entry name" value="Ribonuclease Inhibitor"/>
    <property type="match status" value="1"/>
</dbReference>
<organism evidence="1 2">
    <name type="scientific">Rickenella mellea</name>
    <dbReference type="NCBI Taxonomy" id="50990"/>
    <lineage>
        <taxon>Eukaryota</taxon>
        <taxon>Fungi</taxon>
        <taxon>Dikarya</taxon>
        <taxon>Basidiomycota</taxon>
        <taxon>Agaricomycotina</taxon>
        <taxon>Agaricomycetes</taxon>
        <taxon>Hymenochaetales</taxon>
        <taxon>Rickenellaceae</taxon>
        <taxon>Rickenella</taxon>
    </lineage>
</organism>
<evidence type="ECO:0000313" key="1">
    <source>
        <dbReference type="EMBL" id="TDL30175.1"/>
    </source>
</evidence>
<dbReference type="AlphaFoldDB" id="A0A4R5XHP1"/>
<name>A0A4R5XHP1_9AGAM</name>
<dbReference type="Proteomes" id="UP000294933">
    <property type="component" value="Unassembled WGS sequence"/>
</dbReference>
<keyword evidence="2" id="KW-1185">Reference proteome</keyword>
<proteinExistence type="predicted"/>
<dbReference type="OrthoDB" id="2269034at2759"/>
<dbReference type="EMBL" id="ML170156">
    <property type="protein sequence ID" value="TDL30175.1"/>
    <property type="molecule type" value="Genomic_DNA"/>
</dbReference>
<accession>A0A4R5XHP1</accession>
<dbReference type="VEuPathDB" id="FungiDB:BD410DRAFT_834352"/>
<evidence type="ECO:0008006" key="3">
    <source>
        <dbReference type="Google" id="ProtNLM"/>
    </source>
</evidence>
<sequence>MPNNGADIDAKAIGNLILILTRLQANGGISGDNHPIRSALGADGLDDHAARLSALRDLKASRNTQLLILKATEDEICRLRKETSAVTLQRGIQSLPDDLIRAIFEAGFTSYGCDGSGFDPVNVTHVDRRFRTIALETPRIWTRLSNVSTIDQLEHQIERSKAAALTISVMAFLDEGEYPCTISEFLKITTPLSSRWQYFEYVVRAPDTAAEGNFGYTCQALLDYPNLDLPRLTSFLWQKYYYDESQDNLDLRTFFEDWKMPNLTDFEGLNALVNATLIGPNLVFVTLEFDTVEPSSWDLGDTLATLASSPRLKYLCLKIGQIDSEAAEQAEFPPTHLANLVSLKHKLSGDTNSPFSLKLFSALTVPALTNMSIVLDTYIPIVDPMFRDLFEGILSIASHYPKLQTFSVDCTSSPDPPLGNVVATLGKSLPSLQEVTLTGRGLCVHRRWLSVPISWHLLRLRGFDRESYGMVCKMATRRRWGSCKLDILDERNVSAEMVHILGDKLVYQT</sequence>
<reference evidence="1 2" key="1">
    <citation type="submission" date="2018-06" db="EMBL/GenBank/DDBJ databases">
        <title>A transcriptomic atlas of mushroom development highlights an independent origin of complex multicellularity.</title>
        <authorList>
            <consortium name="DOE Joint Genome Institute"/>
            <person name="Krizsan K."/>
            <person name="Almasi E."/>
            <person name="Merenyi Z."/>
            <person name="Sahu N."/>
            <person name="Viragh M."/>
            <person name="Koszo T."/>
            <person name="Mondo S."/>
            <person name="Kiss B."/>
            <person name="Balint B."/>
            <person name="Kues U."/>
            <person name="Barry K."/>
            <person name="Hegedus J.C."/>
            <person name="Henrissat B."/>
            <person name="Johnson J."/>
            <person name="Lipzen A."/>
            <person name="Ohm R."/>
            <person name="Nagy I."/>
            <person name="Pangilinan J."/>
            <person name="Yan J."/>
            <person name="Xiong Y."/>
            <person name="Grigoriev I.V."/>
            <person name="Hibbett D.S."/>
            <person name="Nagy L.G."/>
        </authorList>
    </citation>
    <scope>NUCLEOTIDE SEQUENCE [LARGE SCALE GENOMIC DNA]</scope>
    <source>
        <strain evidence="1 2">SZMC22713</strain>
    </source>
</reference>
<protein>
    <recommendedName>
        <fullName evidence="3">F-box domain-containing protein</fullName>
    </recommendedName>
</protein>
<dbReference type="InterPro" id="IPR032675">
    <property type="entry name" value="LRR_dom_sf"/>
</dbReference>
<gene>
    <name evidence="1" type="ORF">BD410DRAFT_834352</name>
</gene>
<evidence type="ECO:0000313" key="2">
    <source>
        <dbReference type="Proteomes" id="UP000294933"/>
    </source>
</evidence>
<dbReference type="STRING" id="50990.A0A4R5XHP1"/>